<evidence type="ECO:0000313" key="2">
    <source>
        <dbReference type="EMBL" id="VEU42158.1"/>
    </source>
</evidence>
<feature type="transmembrane region" description="Helical" evidence="1">
    <location>
        <begin position="289"/>
        <end position="310"/>
    </location>
</feature>
<organism evidence="2 3">
    <name type="scientific">Pseudo-nitzschia multistriata</name>
    <dbReference type="NCBI Taxonomy" id="183589"/>
    <lineage>
        <taxon>Eukaryota</taxon>
        <taxon>Sar</taxon>
        <taxon>Stramenopiles</taxon>
        <taxon>Ochrophyta</taxon>
        <taxon>Bacillariophyta</taxon>
        <taxon>Bacillariophyceae</taxon>
        <taxon>Bacillariophycidae</taxon>
        <taxon>Bacillariales</taxon>
        <taxon>Bacillariaceae</taxon>
        <taxon>Pseudo-nitzschia</taxon>
    </lineage>
</organism>
<keyword evidence="3" id="KW-1185">Reference proteome</keyword>
<dbReference type="OrthoDB" id="10518088at2759"/>
<accession>A0A448ZJC0</accession>
<gene>
    <name evidence="2" type="ORF">PSNMU_V1.4_AUG-EV-PASAV3_0091170</name>
</gene>
<keyword evidence="1" id="KW-0472">Membrane</keyword>
<feature type="transmembrane region" description="Helical" evidence="1">
    <location>
        <begin position="322"/>
        <end position="343"/>
    </location>
</feature>
<keyword evidence="1" id="KW-1133">Transmembrane helix</keyword>
<dbReference type="Proteomes" id="UP000291116">
    <property type="component" value="Unassembled WGS sequence"/>
</dbReference>
<proteinExistence type="predicted"/>
<protein>
    <submittedName>
        <fullName evidence="2">Uncharacterized protein</fullName>
    </submittedName>
</protein>
<sequence>MIRNTLFLNRFGGFSRSSGPSATQRCTDIRVTRWGEREFKPIVNTNAIQNNRIDTSAIRFFFSRRRRSGRSRASLKSRIKRKQLETELGSSASGLTSFSKLYAVSKSPHPLHPRPEFMRYLDPWYDLATLCQKQEDLLTDKLDSVTRMYGVLATLMCSLSAALLAVDFPSIPENTQEEEDQYYYHRSNSRQINGLKPPEFVPPAVGPLRRRSSFIEHVVLEYPNHAAGTSLLVSWGVPPQRLHDAYAGSCALSFYTSLTATGLAGILNAWLSATPPGGVSTFCMRFSKFVALVPALLGASTLSTGTALFVGLDRSKGTPVSYFGLGGIISGYALLCVAALRGWNVTYRLIRRLAQKVEKRNRTIMAAASK</sequence>
<evidence type="ECO:0000256" key="1">
    <source>
        <dbReference type="SAM" id="Phobius"/>
    </source>
</evidence>
<evidence type="ECO:0000313" key="3">
    <source>
        <dbReference type="Proteomes" id="UP000291116"/>
    </source>
</evidence>
<dbReference type="AlphaFoldDB" id="A0A448ZJC0"/>
<dbReference type="EMBL" id="CAACVS010000417">
    <property type="protein sequence ID" value="VEU42158.1"/>
    <property type="molecule type" value="Genomic_DNA"/>
</dbReference>
<reference evidence="2 3" key="1">
    <citation type="submission" date="2019-01" db="EMBL/GenBank/DDBJ databases">
        <authorList>
            <person name="Ferrante I. M."/>
        </authorList>
    </citation>
    <scope>NUCLEOTIDE SEQUENCE [LARGE SCALE GENOMIC DNA]</scope>
    <source>
        <strain evidence="2 3">B856</strain>
    </source>
</reference>
<name>A0A448ZJC0_9STRA</name>
<keyword evidence="1" id="KW-0812">Transmembrane</keyword>